<accession>A0A1H6F992</accession>
<feature type="transmembrane region" description="Helical" evidence="1">
    <location>
        <begin position="7"/>
        <end position="32"/>
    </location>
</feature>
<dbReference type="AlphaFoldDB" id="A0A1H6F992"/>
<organism evidence="2 3">
    <name type="scientific">Candidatus Venteria ishoeyi</name>
    <dbReference type="NCBI Taxonomy" id="1899563"/>
    <lineage>
        <taxon>Bacteria</taxon>
        <taxon>Pseudomonadati</taxon>
        <taxon>Pseudomonadota</taxon>
        <taxon>Gammaproteobacteria</taxon>
        <taxon>Thiotrichales</taxon>
        <taxon>Thiotrichaceae</taxon>
        <taxon>Venteria</taxon>
    </lineage>
</organism>
<dbReference type="Proteomes" id="UP000236724">
    <property type="component" value="Unassembled WGS sequence"/>
</dbReference>
<evidence type="ECO:0000256" key="1">
    <source>
        <dbReference type="SAM" id="Phobius"/>
    </source>
</evidence>
<dbReference type="EMBL" id="FMSV02000399">
    <property type="protein sequence ID" value="SEH05869.1"/>
    <property type="molecule type" value="Genomic_DNA"/>
</dbReference>
<name>A0A1H6F992_9GAMM</name>
<keyword evidence="1" id="KW-1133">Transmembrane helix</keyword>
<evidence type="ECO:0000313" key="3">
    <source>
        <dbReference type="Proteomes" id="UP000236724"/>
    </source>
</evidence>
<evidence type="ECO:0000313" key="2">
    <source>
        <dbReference type="EMBL" id="SEH05869.1"/>
    </source>
</evidence>
<reference evidence="2 3" key="1">
    <citation type="submission" date="2016-10" db="EMBL/GenBank/DDBJ databases">
        <authorList>
            <person name="de Groot N.N."/>
        </authorList>
    </citation>
    <scope>NUCLEOTIDE SEQUENCE [LARGE SCALE GENOMIC DNA]</scope>
    <source>
        <strain evidence="2">MBHS1</strain>
    </source>
</reference>
<keyword evidence="1" id="KW-0812">Transmembrane</keyword>
<feature type="transmembrane region" description="Helical" evidence="1">
    <location>
        <begin position="117"/>
        <end position="139"/>
    </location>
</feature>
<protein>
    <recommendedName>
        <fullName evidence="4">DUF3592 domain-containing protein</fullName>
    </recommendedName>
</protein>
<sequence length="147" mass="16050">MKVILHFVFAGLSLAVFAGLSLYFIHMAWYAWQLEQALDTRGVMTTASITACHPGSKSTPVEFEYHVADANGNKRLYQGRNQGGGGSAAKCQRGKTIVVRYLPEAPEQVQHSRSADLFFGIIGSIAALTILLVLIRLMIKEGIVPKT</sequence>
<gene>
    <name evidence="2" type="ORF">MBHS_01724</name>
</gene>
<dbReference type="RefSeq" id="WP_103919726.1">
    <property type="nucleotide sequence ID" value="NZ_FMSV02000399.1"/>
</dbReference>
<keyword evidence="3" id="KW-1185">Reference proteome</keyword>
<proteinExistence type="predicted"/>
<keyword evidence="1" id="KW-0472">Membrane</keyword>
<evidence type="ECO:0008006" key="4">
    <source>
        <dbReference type="Google" id="ProtNLM"/>
    </source>
</evidence>